<feature type="transmembrane region" description="Helical" evidence="9">
    <location>
        <begin position="322"/>
        <end position="347"/>
    </location>
</feature>
<reference evidence="10" key="1">
    <citation type="submission" date="2022-05" db="EMBL/GenBank/DDBJ databases">
        <authorList>
            <person name="Colautti A."/>
            <person name="Iacumin L."/>
        </authorList>
    </citation>
    <scope>NUCLEOTIDE SEQUENCE</scope>
    <source>
        <strain evidence="10">DSM 30747</strain>
    </source>
</reference>
<evidence type="ECO:0000313" key="10">
    <source>
        <dbReference type="EMBL" id="MCZ8533312.1"/>
    </source>
</evidence>
<dbReference type="AlphaFoldDB" id="A0A9X3RAP9"/>
<dbReference type="GO" id="GO:0032329">
    <property type="term" value="P:serine transport"/>
    <property type="evidence" value="ECO:0007669"/>
    <property type="project" value="InterPro"/>
</dbReference>
<dbReference type="EMBL" id="JAMKBI010000005">
    <property type="protein sequence ID" value="MCZ8533312.1"/>
    <property type="molecule type" value="Genomic_DNA"/>
</dbReference>
<evidence type="ECO:0000256" key="8">
    <source>
        <dbReference type="ARBA" id="ARBA00023136"/>
    </source>
</evidence>
<comment type="caution">
    <text evidence="10">The sequence shown here is derived from an EMBL/GenBank/DDBJ whole genome shotgun (WGS) entry which is preliminary data.</text>
</comment>
<evidence type="ECO:0000256" key="3">
    <source>
        <dbReference type="ARBA" id="ARBA00022475"/>
    </source>
</evidence>
<dbReference type="SUPFAM" id="SSF118215">
    <property type="entry name" value="Proton glutamate symport protein"/>
    <property type="match status" value="1"/>
</dbReference>
<evidence type="ECO:0000256" key="9">
    <source>
        <dbReference type="HAMAP-Rule" id="MF_01582"/>
    </source>
</evidence>
<dbReference type="InterPro" id="IPR001991">
    <property type="entry name" value="Na-dicarboxylate_symporter"/>
</dbReference>
<evidence type="ECO:0000256" key="1">
    <source>
        <dbReference type="ARBA" id="ARBA00004141"/>
    </source>
</evidence>
<proteinExistence type="inferred from homology"/>
<dbReference type="Proteomes" id="UP001152172">
    <property type="component" value="Unassembled WGS sequence"/>
</dbReference>
<comment type="subcellular location">
    <subcellularLocation>
        <location evidence="9">Cell membrane</location>
        <topology evidence="9">Multi-pass membrane protein</topology>
    </subcellularLocation>
    <subcellularLocation>
        <location evidence="1">Membrane</location>
        <topology evidence="1">Multi-pass membrane protein</topology>
    </subcellularLocation>
</comment>
<sequence length="410" mass="42936">MKNLLVKWNQVSLVKRIVIGIIVGAILALTVPSGASWISILGSLFVGALKAVAPILVLFIVMHAIAVHKSGKKTNMKSILGLYAIGTFLAGAVAVVASFLFPVSLTLTTGVEDLTPPEGIAEVIETLLFNLVANPIDAIVNANYLGILMWAIVLGFALKNANQHTKDMLGNLSDAVTKVVQWVINLAPLGIMGLVFDAIVTSGLSALLDYGRLILILVGCMLFIALVVNPLIVFIYTRKNPYPIVLMVLRESGITAFFTRSSAANIPVNMKLCEKLGLDEDTYGVSIPLGATINMAGAAVTIAVLTLATVNTLGIEVDFVTALMLVIVAAVSAAGASGVAGGSLLLIPLACNLFGVPNDIAMQVVGVGFIIGVIQDSCETALNSSSDVLFTATAEYAKERKEGKVVTMNS</sequence>
<feature type="transmembrane region" description="Helical" evidence="9">
    <location>
        <begin position="179"/>
        <end position="201"/>
    </location>
</feature>
<dbReference type="GO" id="GO:0005886">
    <property type="term" value="C:plasma membrane"/>
    <property type="evidence" value="ECO:0007669"/>
    <property type="project" value="UniProtKB-SubCell"/>
</dbReference>
<dbReference type="InterPro" id="IPR036458">
    <property type="entry name" value="Na:dicarbo_symporter_sf"/>
</dbReference>
<keyword evidence="4 9" id="KW-0812">Transmembrane</keyword>
<keyword evidence="8 9" id="KW-0472">Membrane</keyword>
<comment type="function">
    <text evidence="9">Involved in the import of serine and threonine into the cell, with the concomitant import of sodium (symport system).</text>
</comment>
<dbReference type="NCBIfam" id="NF010151">
    <property type="entry name" value="PRK13628.1"/>
    <property type="match status" value="1"/>
</dbReference>
<protein>
    <recommendedName>
        <fullName evidence="9">Serine/threonine transporter SstT</fullName>
    </recommendedName>
    <alternativeName>
        <fullName evidence="9">Na(+)/serine-threonine symporter</fullName>
    </alternativeName>
</protein>
<feature type="transmembrane region" description="Helical" evidence="9">
    <location>
        <begin position="283"/>
        <end position="310"/>
    </location>
</feature>
<evidence type="ECO:0000256" key="4">
    <source>
        <dbReference type="ARBA" id="ARBA00022692"/>
    </source>
</evidence>
<dbReference type="FunFam" id="1.10.3860.10:FF:000003">
    <property type="entry name" value="Serine/threonine transporter sstT"/>
    <property type="match status" value="1"/>
</dbReference>
<evidence type="ECO:0000256" key="6">
    <source>
        <dbReference type="ARBA" id="ARBA00022970"/>
    </source>
</evidence>
<keyword evidence="11" id="KW-1185">Reference proteome</keyword>
<dbReference type="GO" id="GO:0005295">
    <property type="term" value="F:neutral L-amino acid:sodium symporter activity"/>
    <property type="evidence" value="ECO:0007669"/>
    <property type="project" value="TreeGrafter"/>
</dbReference>
<feature type="transmembrane region" description="Helical" evidence="9">
    <location>
        <begin position="37"/>
        <end position="67"/>
    </location>
</feature>
<keyword evidence="6 9" id="KW-0029">Amino-acid transport</keyword>
<dbReference type="PRINTS" id="PR00173">
    <property type="entry name" value="EDTRNSPORT"/>
</dbReference>
<keyword evidence="2 9" id="KW-0813">Transport</keyword>
<accession>A0A9X3RAP9</accession>
<dbReference type="PANTHER" id="PTHR42865:SF8">
    <property type="entry name" value="SERINE_THREONINE TRANSPORTER SSTT"/>
    <property type="match status" value="1"/>
</dbReference>
<comment type="catalytic activity">
    <reaction evidence="9">
        <text>L-serine(in) + Na(+)(in) = L-serine(out) + Na(+)(out)</text>
        <dbReference type="Rhea" id="RHEA:29575"/>
        <dbReference type="ChEBI" id="CHEBI:29101"/>
        <dbReference type="ChEBI" id="CHEBI:33384"/>
    </reaction>
</comment>
<dbReference type="PANTHER" id="PTHR42865">
    <property type="entry name" value="PROTON/GLUTAMATE-ASPARTATE SYMPORTER"/>
    <property type="match status" value="1"/>
</dbReference>
<dbReference type="GO" id="GO:0015826">
    <property type="term" value="P:threonine transport"/>
    <property type="evidence" value="ECO:0007669"/>
    <property type="project" value="InterPro"/>
</dbReference>
<dbReference type="RefSeq" id="WP_269921717.1">
    <property type="nucleotide sequence ID" value="NZ_JAMKBI010000005.1"/>
</dbReference>
<keyword evidence="5 9" id="KW-0769">Symport</keyword>
<evidence type="ECO:0000256" key="5">
    <source>
        <dbReference type="ARBA" id="ARBA00022847"/>
    </source>
</evidence>
<gene>
    <name evidence="9 10" type="primary">sstT</name>
    <name evidence="10" type="ORF">M9R61_08180</name>
</gene>
<dbReference type="InterPro" id="IPR023025">
    <property type="entry name" value="Ser_Thr_transp_SstT"/>
</dbReference>
<evidence type="ECO:0000256" key="7">
    <source>
        <dbReference type="ARBA" id="ARBA00022989"/>
    </source>
</evidence>
<feature type="transmembrane region" description="Helical" evidence="9">
    <location>
        <begin position="12"/>
        <end position="31"/>
    </location>
</feature>
<organism evidence="10 11">
    <name type="scientific">Psychrobacillus psychrodurans</name>
    <dbReference type="NCBI Taxonomy" id="126157"/>
    <lineage>
        <taxon>Bacteria</taxon>
        <taxon>Bacillati</taxon>
        <taxon>Bacillota</taxon>
        <taxon>Bacilli</taxon>
        <taxon>Bacillales</taxon>
        <taxon>Bacillaceae</taxon>
        <taxon>Psychrobacillus</taxon>
    </lineage>
</organism>
<comment type="catalytic activity">
    <reaction evidence="9">
        <text>L-threonine(in) + Na(+)(in) = L-threonine(out) + Na(+)(out)</text>
        <dbReference type="Rhea" id="RHEA:69999"/>
        <dbReference type="ChEBI" id="CHEBI:29101"/>
        <dbReference type="ChEBI" id="CHEBI:57926"/>
    </reaction>
</comment>
<feature type="transmembrane region" description="Helical" evidence="9">
    <location>
        <begin position="213"/>
        <end position="237"/>
    </location>
</feature>
<feature type="transmembrane region" description="Helical" evidence="9">
    <location>
        <begin position="79"/>
        <end position="101"/>
    </location>
</feature>
<dbReference type="HAMAP" id="MF_01582">
    <property type="entry name" value="Ser_Thr_transp_SstT"/>
    <property type="match status" value="1"/>
</dbReference>
<evidence type="ECO:0000313" key="11">
    <source>
        <dbReference type="Proteomes" id="UP001152172"/>
    </source>
</evidence>
<name>A0A9X3RAP9_9BACI</name>
<keyword evidence="3 9" id="KW-1003">Cell membrane</keyword>
<dbReference type="Gene3D" id="1.10.3860.10">
    <property type="entry name" value="Sodium:dicarboxylate symporter"/>
    <property type="match status" value="1"/>
</dbReference>
<comment type="similarity">
    <text evidence="9">Belongs to the dicarboxylate/amino acid:cation symporter (DAACS) (TC 2.A.23) family.</text>
</comment>
<dbReference type="Pfam" id="PF00375">
    <property type="entry name" value="SDF"/>
    <property type="match status" value="1"/>
</dbReference>
<evidence type="ECO:0000256" key="2">
    <source>
        <dbReference type="ARBA" id="ARBA00022448"/>
    </source>
</evidence>
<keyword evidence="7 9" id="KW-1133">Transmembrane helix</keyword>
<feature type="transmembrane region" description="Helical" evidence="9">
    <location>
        <begin position="138"/>
        <end position="158"/>
    </location>
</feature>